<dbReference type="Pfam" id="PF02325">
    <property type="entry name" value="CCB3_YggT"/>
    <property type="match status" value="1"/>
</dbReference>
<evidence type="ECO:0000256" key="1">
    <source>
        <dbReference type="ARBA" id="ARBA00010894"/>
    </source>
</evidence>
<keyword evidence="2" id="KW-1133">Transmembrane helix</keyword>
<name>A0ABY8J5E0_9BACI</name>
<dbReference type="PANTHER" id="PTHR33219:SF14">
    <property type="entry name" value="PROTEIN COFACTOR ASSEMBLY OF COMPLEX C SUBUNIT B CCB3, CHLOROPLASTIC-RELATED"/>
    <property type="match status" value="1"/>
</dbReference>
<protein>
    <submittedName>
        <fullName evidence="3">YggT family protein</fullName>
    </submittedName>
</protein>
<proteinExistence type="inferred from homology"/>
<reference evidence="3 4" key="1">
    <citation type="submission" date="2023-04" db="EMBL/GenBank/DDBJ databases">
        <title>Genome sequence of Halobacillus naozhouensis KACC 21980.</title>
        <authorList>
            <person name="Kim S."/>
            <person name="Heo J."/>
            <person name="Kwon S.-W."/>
        </authorList>
    </citation>
    <scope>NUCLEOTIDE SEQUENCE [LARGE SCALE GENOMIC DNA]</scope>
    <source>
        <strain evidence="3 4">KCTC 13234</strain>
    </source>
</reference>
<keyword evidence="2" id="KW-0472">Membrane</keyword>
<dbReference type="InterPro" id="IPR003425">
    <property type="entry name" value="CCB3/YggT"/>
</dbReference>
<evidence type="ECO:0000256" key="2">
    <source>
        <dbReference type="SAM" id="Phobius"/>
    </source>
</evidence>
<keyword evidence="4" id="KW-1185">Reference proteome</keyword>
<dbReference type="Proteomes" id="UP001221597">
    <property type="component" value="Chromosome"/>
</dbReference>
<dbReference type="RefSeq" id="WP_283078608.1">
    <property type="nucleotide sequence ID" value="NZ_CP121671.1"/>
</dbReference>
<dbReference type="EMBL" id="CP121671">
    <property type="protein sequence ID" value="WFT76659.1"/>
    <property type="molecule type" value="Genomic_DNA"/>
</dbReference>
<sequence>MDQLFNVLFFAINIYSWLLIIYILLSWFPGARESSFGEILSKMCEPFLEPFRKIIPPLGMIDLSPLVAIFVLRFAGQGLQVLFNMIFY</sequence>
<feature type="transmembrane region" description="Helical" evidence="2">
    <location>
        <begin position="7"/>
        <end position="28"/>
    </location>
</feature>
<comment type="similarity">
    <text evidence="1">Belongs to the YggT family.</text>
</comment>
<gene>
    <name evidence="3" type="ORF">P9989_09995</name>
</gene>
<dbReference type="PANTHER" id="PTHR33219">
    <property type="entry name" value="YLMG HOMOLOG PROTEIN 2, CHLOROPLASTIC"/>
    <property type="match status" value="1"/>
</dbReference>
<accession>A0ABY8J5E0</accession>
<evidence type="ECO:0000313" key="3">
    <source>
        <dbReference type="EMBL" id="WFT76659.1"/>
    </source>
</evidence>
<organism evidence="3 4">
    <name type="scientific">Halobacillus naozhouensis</name>
    <dbReference type="NCBI Taxonomy" id="554880"/>
    <lineage>
        <taxon>Bacteria</taxon>
        <taxon>Bacillati</taxon>
        <taxon>Bacillota</taxon>
        <taxon>Bacilli</taxon>
        <taxon>Bacillales</taxon>
        <taxon>Bacillaceae</taxon>
        <taxon>Halobacillus</taxon>
    </lineage>
</organism>
<evidence type="ECO:0000313" key="4">
    <source>
        <dbReference type="Proteomes" id="UP001221597"/>
    </source>
</evidence>
<keyword evidence="2" id="KW-0812">Transmembrane</keyword>